<dbReference type="SUPFAM" id="SSF50891">
    <property type="entry name" value="Cyclophilin-like"/>
    <property type="match status" value="1"/>
</dbReference>
<dbReference type="RefSeq" id="WP_173219626.1">
    <property type="nucleotide sequence ID" value="NZ_CP048104.1"/>
</dbReference>
<dbReference type="Gene3D" id="3.20.20.70">
    <property type="entry name" value="Aldolase class I"/>
    <property type="match status" value="1"/>
</dbReference>
<dbReference type="Proteomes" id="UP000503088">
    <property type="component" value="Chromosome"/>
</dbReference>
<dbReference type="Pfam" id="PF05913">
    <property type="entry name" value="MupG_C"/>
    <property type="match status" value="1"/>
</dbReference>
<dbReference type="Gene3D" id="2.40.100.10">
    <property type="entry name" value="Cyclophilin-like"/>
    <property type="match status" value="1"/>
</dbReference>
<dbReference type="InterPro" id="IPR008589">
    <property type="entry name" value="MupG"/>
</dbReference>
<dbReference type="InterPro" id="IPR017853">
    <property type="entry name" value="GH"/>
</dbReference>
<evidence type="ECO:0000313" key="3">
    <source>
        <dbReference type="EMBL" id="QKG83247.1"/>
    </source>
</evidence>
<gene>
    <name evidence="3" type="ORF">GXN76_01390</name>
</gene>
<feature type="domain" description="6-phospho-N-acetylmuramidase N-terminal" evidence="2">
    <location>
        <begin position="5"/>
        <end position="239"/>
    </location>
</feature>
<dbReference type="InterPro" id="IPR029000">
    <property type="entry name" value="Cyclophilin-like_dom_sf"/>
</dbReference>
<dbReference type="KEGG" id="kpul:GXN76_01390"/>
<dbReference type="CDD" id="cd00551">
    <property type="entry name" value="AmyAc_family"/>
    <property type="match status" value="1"/>
</dbReference>
<evidence type="ECO:0000259" key="1">
    <source>
        <dbReference type="Pfam" id="PF05913"/>
    </source>
</evidence>
<sequence>MERKLGVSIYPEHSTKERDIAYLTKAGRYGFERVFTCLLSVRRPKEEIIGEFKEIIAHAKDLGMEVILDVAPPVFDQLDIRYDNLRFFADLGADGLRLDVGFDGLKEAQMTHNSYGLAVELNMSNDIHYLENILSHQPNKAKLIGCHNFYPQQYTGLPYDYFIRCSQRFKKHGIRTAAFVTSQTGTIGPWNINDGLCTLEQHRRLPIDVQVKHLWATGVIDDIIIGNAYASDKELESLGQLNRSLLELKIRWHSEATALEKHVSLNESHLRRGDISEFMIRSTGVRKKYKDGDFPVRTSIPQSRGDIFIGNNQFGKYKGELQVILKEMPMDERKNPVGQVVSEELFLLDYIHPWGSFLLKECQQDGDGGC</sequence>
<dbReference type="SUPFAM" id="SSF51445">
    <property type="entry name" value="(Trans)glycosidases"/>
    <property type="match status" value="1"/>
</dbReference>
<dbReference type="InterPro" id="IPR013785">
    <property type="entry name" value="Aldolase_TIM"/>
</dbReference>
<reference evidence="3 4" key="1">
    <citation type="submission" date="2020-01" db="EMBL/GenBank/DDBJ databases">
        <authorList>
            <person name="Gulvik C.A."/>
            <person name="Batra D.G."/>
        </authorList>
    </citation>
    <scope>NUCLEOTIDE SEQUENCE [LARGE SCALE GENOMIC DNA]</scope>
    <source>
        <strain evidence="3 4">W9323</strain>
    </source>
</reference>
<dbReference type="AlphaFoldDB" id="A0A7D3XNS4"/>
<keyword evidence="4" id="KW-1185">Reference proteome</keyword>
<feature type="domain" description="6-phospho-N-acetylmuramidase C-terminal" evidence="1">
    <location>
        <begin position="246"/>
        <end position="359"/>
    </location>
</feature>
<evidence type="ECO:0000313" key="4">
    <source>
        <dbReference type="Proteomes" id="UP000503088"/>
    </source>
</evidence>
<dbReference type="InterPro" id="IPR043797">
    <property type="entry name" value="MupG_N"/>
</dbReference>
<evidence type="ECO:0000259" key="2">
    <source>
        <dbReference type="Pfam" id="PF19200"/>
    </source>
</evidence>
<dbReference type="InterPro" id="IPR043894">
    <property type="entry name" value="MupG_C"/>
</dbReference>
<dbReference type="PANTHER" id="PTHR38435:SF1">
    <property type="entry name" value="DUF871 DOMAIN-CONTAINING PROTEIN"/>
    <property type="match status" value="1"/>
</dbReference>
<dbReference type="Pfam" id="PF19200">
    <property type="entry name" value="MupG_N"/>
    <property type="match status" value="1"/>
</dbReference>
<name>A0A7D3XNS4_9BACL</name>
<dbReference type="PANTHER" id="PTHR38435">
    <property type="match status" value="1"/>
</dbReference>
<dbReference type="EMBL" id="CP048104">
    <property type="protein sequence ID" value="QKG83247.1"/>
    <property type="molecule type" value="Genomic_DNA"/>
</dbReference>
<protein>
    <submittedName>
        <fullName evidence="3">DUF871 domain-containing protein</fullName>
    </submittedName>
</protein>
<proteinExistence type="predicted"/>
<organism evidence="3 4">
    <name type="scientific">Kroppenstedtia pulmonis</name>
    <dbReference type="NCBI Taxonomy" id="1380685"/>
    <lineage>
        <taxon>Bacteria</taxon>
        <taxon>Bacillati</taxon>
        <taxon>Bacillota</taxon>
        <taxon>Bacilli</taxon>
        <taxon>Bacillales</taxon>
        <taxon>Thermoactinomycetaceae</taxon>
        <taxon>Kroppenstedtia</taxon>
    </lineage>
</organism>
<accession>A0A7D3XNS4</accession>